<dbReference type="Pfam" id="PF09243">
    <property type="entry name" value="Rsm22"/>
    <property type="match status" value="1"/>
</dbReference>
<evidence type="ECO:0008006" key="11">
    <source>
        <dbReference type="Google" id="ProtNLM"/>
    </source>
</evidence>
<keyword evidence="6" id="KW-0496">Mitochondrion</keyword>
<dbReference type="PANTHER" id="PTHR13184">
    <property type="entry name" value="37S RIBOSOMAL PROTEIN S22"/>
    <property type="match status" value="1"/>
</dbReference>
<dbReference type="OrthoDB" id="421327at2759"/>
<dbReference type="Gene3D" id="3.40.50.150">
    <property type="entry name" value="Vaccinia Virus protein VP39"/>
    <property type="match status" value="1"/>
</dbReference>
<keyword evidence="4" id="KW-0408">Iron</keyword>
<evidence type="ECO:0000313" key="9">
    <source>
        <dbReference type="EMBL" id="KNC76016.1"/>
    </source>
</evidence>
<dbReference type="SUPFAM" id="SSF53335">
    <property type="entry name" value="S-adenosyl-L-methionine-dependent methyltransferases"/>
    <property type="match status" value="1"/>
</dbReference>
<dbReference type="InterPro" id="IPR029063">
    <property type="entry name" value="SAM-dependent_MTases_sf"/>
</dbReference>
<evidence type="ECO:0000256" key="6">
    <source>
        <dbReference type="ARBA" id="ARBA00023128"/>
    </source>
</evidence>
<proteinExistence type="predicted"/>
<dbReference type="InterPro" id="IPR015324">
    <property type="entry name" value="Ribosomal_Rsm22-like"/>
</dbReference>
<evidence type="ECO:0000256" key="5">
    <source>
        <dbReference type="ARBA" id="ARBA00023014"/>
    </source>
</evidence>
<dbReference type="eggNOG" id="KOG2539">
    <property type="taxonomic scope" value="Eukaryota"/>
</dbReference>
<dbReference type="AlphaFoldDB" id="A0A0L0FHR8"/>
<dbReference type="STRING" id="667725.A0A0L0FHR8"/>
<protein>
    <recommendedName>
        <fullName evidence="11">Methyltransferase-like protein 17, mitochondrial</fullName>
    </recommendedName>
</protein>
<keyword evidence="10" id="KW-1185">Reference proteome</keyword>
<dbReference type="GO" id="GO:0006412">
    <property type="term" value="P:translation"/>
    <property type="evidence" value="ECO:0007669"/>
    <property type="project" value="InterPro"/>
</dbReference>
<sequence length="435" mass="49614">MYLEMFTMLHFRNSISRSLRNSQPMWSACRRRISTSTRVCYKAKENDLGFGPIKSPERPFEGLKLVTGLKIESEPDTDDSDVSEGEDQGDFENPIEEGQFHCRTLQLPDALKATIYQLTSGRSVRQMRKDVERLDYFLHTRTSSSVDYEPFSTGNPMHRETKNEKVARIMKDQKISKSKAQRMMAMAADGDETSLEMVDKRLHFGTKRSDGTTLLTSNSIAYGVNEGVAYAVSRLPAVYSAAYRVLLEIYCRDFDWTPKTALDFGSGVGTSMWAAHTLWEADTKYVNIDMSDDMNTISAFLNKDGAGHPIHNVKYRKFMPVLNKVKHDLVTCCFSLCELPSLEARKQAVENLWSQTDQYLVIVEPGTQEGFRNIREARKWIIGEADAELIAPCPHDDDCPMEANEKVCKFPQRVLYSRAQQEVCDYAWRRFGIGF</sequence>
<accession>A0A0L0FHR8</accession>
<evidence type="ECO:0000256" key="7">
    <source>
        <dbReference type="ARBA" id="ARBA00045681"/>
    </source>
</evidence>
<dbReference type="PANTHER" id="PTHR13184:SF5">
    <property type="entry name" value="METHYLTRANSFERASE-LIKE PROTEIN 17, MITOCHONDRIAL"/>
    <property type="match status" value="1"/>
</dbReference>
<comment type="function">
    <text evidence="7">Mitochondrial ribosome (mitoribosome) assembly factor. Binds at the interface of the head and body domains of the mitochondrial small ribosomal subunit (mt-SSU), occluding the mRNA channel and preventing compaction of the head domain towards the body. Probable inactive methyltransferase: retains the characteristic folding and ability to bind S-adenosyl-L-methionine, but it probably lost its methyltransferase activity.</text>
</comment>
<dbReference type="GO" id="GO:0005763">
    <property type="term" value="C:mitochondrial small ribosomal subunit"/>
    <property type="evidence" value="ECO:0007669"/>
    <property type="project" value="TreeGrafter"/>
</dbReference>
<dbReference type="GO" id="GO:0051536">
    <property type="term" value="F:iron-sulfur cluster binding"/>
    <property type="evidence" value="ECO:0007669"/>
    <property type="project" value="UniProtKB-KW"/>
</dbReference>
<evidence type="ECO:0000256" key="8">
    <source>
        <dbReference type="SAM" id="MobiDB-lite"/>
    </source>
</evidence>
<dbReference type="GeneID" id="25911976"/>
<reference evidence="9 10" key="1">
    <citation type="submission" date="2011-02" db="EMBL/GenBank/DDBJ databases">
        <title>The Genome Sequence of Sphaeroforma arctica JP610.</title>
        <authorList>
            <consortium name="The Broad Institute Genome Sequencing Platform"/>
            <person name="Russ C."/>
            <person name="Cuomo C."/>
            <person name="Young S.K."/>
            <person name="Zeng Q."/>
            <person name="Gargeya S."/>
            <person name="Alvarado L."/>
            <person name="Berlin A."/>
            <person name="Chapman S.B."/>
            <person name="Chen Z."/>
            <person name="Freedman E."/>
            <person name="Gellesch M."/>
            <person name="Goldberg J."/>
            <person name="Griggs A."/>
            <person name="Gujja S."/>
            <person name="Heilman E."/>
            <person name="Heiman D."/>
            <person name="Howarth C."/>
            <person name="Mehta T."/>
            <person name="Neiman D."/>
            <person name="Pearson M."/>
            <person name="Roberts A."/>
            <person name="Saif S."/>
            <person name="Shea T."/>
            <person name="Shenoy N."/>
            <person name="Sisk P."/>
            <person name="Stolte C."/>
            <person name="Sykes S."/>
            <person name="White J."/>
            <person name="Yandava C."/>
            <person name="Burger G."/>
            <person name="Gray M.W."/>
            <person name="Holland P.W.H."/>
            <person name="King N."/>
            <person name="Lang F.B.F."/>
            <person name="Roger A.J."/>
            <person name="Ruiz-Trillo I."/>
            <person name="Haas B."/>
            <person name="Nusbaum C."/>
            <person name="Birren B."/>
        </authorList>
    </citation>
    <scope>NUCLEOTIDE SEQUENCE [LARGE SCALE GENOMIC DNA]</scope>
    <source>
        <strain evidence="9 10">JP610</strain>
    </source>
</reference>
<keyword evidence="2" id="KW-0479">Metal-binding</keyword>
<dbReference type="GO" id="GO:0003735">
    <property type="term" value="F:structural constituent of ribosome"/>
    <property type="evidence" value="ECO:0007669"/>
    <property type="project" value="TreeGrafter"/>
</dbReference>
<evidence type="ECO:0000256" key="2">
    <source>
        <dbReference type="ARBA" id="ARBA00022723"/>
    </source>
</evidence>
<evidence type="ECO:0000256" key="4">
    <source>
        <dbReference type="ARBA" id="ARBA00023004"/>
    </source>
</evidence>
<organism evidence="9 10">
    <name type="scientific">Sphaeroforma arctica JP610</name>
    <dbReference type="NCBI Taxonomy" id="667725"/>
    <lineage>
        <taxon>Eukaryota</taxon>
        <taxon>Ichthyosporea</taxon>
        <taxon>Ichthyophonida</taxon>
        <taxon>Sphaeroforma</taxon>
    </lineage>
</organism>
<dbReference type="GO" id="GO:0008168">
    <property type="term" value="F:methyltransferase activity"/>
    <property type="evidence" value="ECO:0007669"/>
    <property type="project" value="InterPro"/>
</dbReference>
<dbReference type="InterPro" id="IPR052571">
    <property type="entry name" value="Mt_RNA_Methyltransferase"/>
</dbReference>
<comment type="subcellular location">
    <subcellularLocation>
        <location evidence="1">Mitochondrion</location>
    </subcellularLocation>
</comment>
<feature type="compositionally biased region" description="Acidic residues" evidence="8">
    <location>
        <begin position="74"/>
        <end position="92"/>
    </location>
</feature>
<gene>
    <name evidence="9" type="ORF">SARC_11472</name>
</gene>
<dbReference type="EMBL" id="KQ243301">
    <property type="protein sequence ID" value="KNC76016.1"/>
    <property type="molecule type" value="Genomic_DNA"/>
</dbReference>
<feature type="region of interest" description="Disordered" evidence="8">
    <location>
        <begin position="71"/>
        <end position="92"/>
    </location>
</feature>
<dbReference type="GO" id="GO:0046872">
    <property type="term" value="F:metal ion binding"/>
    <property type="evidence" value="ECO:0007669"/>
    <property type="project" value="UniProtKB-KW"/>
</dbReference>
<name>A0A0L0FHR8_9EUKA</name>
<keyword evidence="5" id="KW-0411">Iron-sulfur</keyword>
<dbReference type="Proteomes" id="UP000054560">
    <property type="component" value="Unassembled WGS sequence"/>
</dbReference>
<evidence type="ECO:0000256" key="1">
    <source>
        <dbReference type="ARBA" id="ARBA00004173"/>
    </source>
</evidence>
<keyword evidence="3" id="KW-0809">Transit peptide</keyword>
<evidence type="ECO:0000256" key="3">
    <source>
        <dbReference type="ARBA" id="ARBA00022946"/>
    </source>
</evidence>
<evidence type="ECO:0000313" key="10">
    <source>
        <dbReference type="Proteomes" id="UP000054560"/>
    </source>
</evidence>
<dbReference type="RefSeq" id="XP_014149918.1">
    <property type="nucleotide sequence ID" value="XM_014294443.1"/>
</dbReference>